<dbReference type="InterPro" id="IPR000515">
    <property type="entry name" value="MetI-like"/>
</dbReference>
<dbReference type="PROSITE" id="PS50928">
    <property type="entry name" value="ABC_TM1"/>
    <property type="match status" value="1"/>
</dbReference>
<sequence>MNLHKSEKSFQFTNGVFMILLCLSMIAPMIHLLAISLSNPIYAEAKLVYLWPKGFNLEVYKKLFQMNDMWRAMGVSVLITVMGTLLCLLLTSTLAFTLTRPQMPGRKWILRLILFTFIFPVPLIPSFLVVKSLGMMDTLWALIVPGALGAYFIFITKTFFQGISSELIDAAKIDGSGELGILTRIILPLSTPVLATIALFHAVGQWNAYFGALIYIRSVHLYPLQLKLRNMVQNSVADSGLDGGGYQLDTSMMQTPEMMKAGAIIFSTIPILLVYPFLQKYFVKGAFLGSLKE</sequence>
<dbReference type="SUPFAM" id="SSF161098">
    <property type="entry name" value="MetI-like"/>
    <property type="match status" value="1"/>
</dbReference>
<proteinExistence type="inferred from homology"/>
<feature type="transmembrane region" description="Helical" evidence="7">
    <location>
        <begin position="261"/>
        <end position="278"/>
    </location>
</feature>
<dbReference type="PANTHER" id="PTHR43744">
    <property type="entry name" value="ABC TRANSPORTER PERMEASE PROTEIN MG189-RELATED-RELATED"/>
    <property type="match status" value="1"/>
</dbReference>
<keyword evidence="3" id="KW-1003">Cell membrane</keyword>
<gene>
    <name evidence="9" type="ORF">ACFQ03_17225</name>
</gene>
<feature type="transmembrane region" description="Helical" evidence="7">
    <location>
        <begin position="72"/>
        <end position="96"/>
    </location>
</feature>
<dbReference type="Proteomes" id="UP001597120">
    <property type="component" value="Unassembled WGS sequence"/>
</dbReference>
<dbReference type="CDD" id="cd06261">
    <property type="entry name" value="TM_PBP2"/>
    <property type="match status" value="1"/>
</dbReference>
<keyword evidence="6 7" id="KW-0472">Membrane</keyword>
<feature type="transmembrane region" description="Helical" evidence="7">
    <location>
        <begin position="181"/>
        <end position="200"/>
    </location>
</feature>
<dbReference type="Gene3D" id="1.10.3720.10">
    <property type="entry name" value="MetI-like"/>
    <property type="match status" value="1"/>
</dbReference>
<feature type="transmembrane region" description="Helical" evidence="7">
    <location>
        <begin position="108"/>
        <end position="128"/>
    </location>
</feature>
<dbReference type="PANTHER" id="PTHR43744:SF9">
    <property type="entry name" value="POLYGALACTURONAN_RHAMNOGALACTURONAN TRANSPORT SYSTEM PERMEASE PROTEIN YTCP"/>
    <property type="match status" value="1"/>
</dbReference>
<evidence type="ECO:0000256" key="4">
    <source>
        <dbReference type="ARBA" id="ARBA00022692"/>
    </source>
</evidence>
<keyword evidence="2 7" id="KW-0813">Transport</keyword>
<evidence type="ECO:0000256" key="5">
    <source>
        <dbReference type="ARBA" id="ARBA00022989"/>
    </source>
</evidence>
<feature type="transmembrane region" description="Helical" evidence="7">
    <location>
        <begin position="140"/>
        <end position="160"/>
    </location>
</feature>
<protein>
    <submittedName>
        <fullName evidence="9">Carbohydrate ABC transporter permease</fullName>
    </submittedName>
</protein>
<comment type="similarity">
    <text evidence="7">Belongs to the binding-protein-dependent transport system permease family.</text>
</comment>
<keyword evidence="10" id="KW-1185">Reference proteome</keyword>
<evidence type="ECO:0000256" key="2">
    <source>
        <dbReference type="ARBA" id="ARBA00022448"/>
    </source>
</evidence>
<accession>A0ABW3DC35</accession>
<dbReference type="EMBL" id="JBHTIU010000063">
    <property type="protein sequence ID" value="MFD0870886.1"/>
    <property type="molecule type" value="Genomic_DNA"/>
</dbReference>
<feature type="domain" description="ABC transmembrane type-1" evidence="8">
    <location>
        <begin position="73"/>
        <end position="277"/>
    </location>
</feature>
<organism evidence="9 10">
    <name type="scientific">Paenibacillus residui</name>
    <dbReference type="NCBI Taxonomy" id="629724"/>
    <lineage>
        <taxon>Bacteria</taxon>
        <taxon>Bacillati</taxon>
        <taxon>Bacillota</taxon>
        <taxon>Bacilli</taxon>
        <taxon>Bacillales</taxon>
        <taxon>Paenibacillaceae</taxon>
        <taxon>Paenibacillus</taxon>
    </lineage>
</organism>
<evidence type="ECO:0000313" key="10">
    <source>
        <dbReference type="Proteomes" id="UP001597120"/>
    </source>
</evidence>
<dbReference type="InterPro" id="IPR035906">
    <property type="entry name" value="MetI-like_sf"/>
</dbReference>
<feature type="transmembrane region" description="Helical" evidence="7">
    <location>
        <begin position="12"/>
        <end position="37"/>
    </location>
</feature>
<evidence type="ECO:0000313" key="9">
    <source>
        <dbReference type="EMBL" id="MFD0870886.1"/>
    </source>
</evidence>
<evidence type="ECO:0000256" key="6">
    <source>
        <dbReference type="ARBA" id="ARBA00023136"/>
    </source>
</evidence>
<dbReference type="Pfam" id="PF00528">
    <property type="entry name" value="BPD_transp_1"/>
    <property type="match status" value="1"/>
</dbReference>
<evidence type="ECO:0000256" key="3">
    <source>
        <dbReference type="ARBA" id="ARBA00022475"/>
    </source>
</evidence>
<comment type="caution">
    <text evidence="9">The sequence shown here is derived from an EMBL/GenBank/DDBJ whole genome shotgun (WGS) entry which is preliminary data.</text>
</comment>
<comment type="subcellular location">
    <subcellularLocation>
        <location evidence="1 7">Cell membrane</location>
        <topology evidence="1 7">Multi-pass membrane protein</topology>
    </subcellularLocation>
</comment>
<evidence type="ECO:0000256" key="1">
    <source>
        <dbReference type="ARBA" id="ARBA00004651"/>
    </source>
</evidence>
<evidence type="ECO:0000256" key="7">
    <source>
        <dbReference type="RuleBase" id="RU363032"/>
    </source>
</evidence>
<dbReference type="RefSeq" id="WP_379289661.1">
    <property type="nucleotide sequence ID" value="NZ_JBHTIU010000063.1"/>
</dbReference>
<name>A0ABW3DC35_9BACL</name>
<keyword evidence="5 7" id="KW-1133">Transmembrane helix</keyword>
<evidence type="ECO:0000259" key="8">
    <source>
        <dbReference type="PROSITE" id="PS50928"/>
    </source>
</evidence>
<keyword evidence="4 7" id="KW-0812">Transmembrane</keyword>
<reference evidence="10" key="1">
    <citation type="journal article" date="2019" name="Int. J. Syst. Evol. Microbiol.">
        <title>The Global Catalogue of Microorganisms (GCM) 10K type strain sequencing project: providing services to taxonomists for standard genome sequencing and annotation.</title>
        <authorList>
            <consortium name="The Broad Institute Genomics Platform"/>
            <consortium name="The Broad Institute Genome Sequencing Center for Infectious Disease"/>
            <person name="Wu L."/>
            <person name="Ma J."/>
        </authorList>
    </citation>
    <scope>NUCLEOTIDE SEQUENCE [LARGE SCALE GENOMIC DNA]</scope>
    <source>
        <strain evidence="10">CCUG 57263</strain>
    </source>
</reference>